<dbReference type="Proteomes" id="UP000334340">
    <property type="component" value="Unassembled WGS sequence"/>
</dbReference>
<feature type="transmembrane region" description="Helical" evidence="1">
    <location>
        <begin position="6"/>
        <end position="25"/>
    </location>
</feature>
<accession>A0A564ZK43</accession>
<evidence type="ECO:0000256" key="1">
    <source>
        <dbReference type="SAM" id="Phobius"/>
    </source>
</evidence>
<name>A0A564ZK43_9BACT</name>
<keyword evidence="1" id="KW-0472">Membrane</keyword>
<evidence type="ECO:0000313" key="3">
    <source>
        <dbReference type="Proteomes" id="UP000334340"/>
    </source>
</evidence>
<keyword evidence="1" id="KW-0812">Transmembrane</keyword>
<dbReference type="AlphaFoldDB" id="A0A564ZK43"/>
<gene>
    <name evidence="2" type="ORF">MELA_01881</name>
</gene>
<proteinExistence type="predicted"/>
<evidence type="ECO:0000313" key="2">
    <source>
        <dbReference type="EMBL" id="VUZ85496.1"/>
    </source>
</evidence>
<protein>
    <submittedName>
        <fullName evidence="2">Uncharacterized protein</fullName>
    </submittedName>
</protein>
<sequence>MPCWLQIAQGLLAPLIAIITTYIAWQQWNATKLKMRMERYERRLKYRRLG</sequence>
<keyword evidence="1" id="KW-1133">Transmembrane helix</keyword>
<dbReference type="EMBL" id="CABIKM010000026">
    <property type="protein sequence ID" value="VUZ85496.1"/>
    <property type="molecule type" value="Genomic_DNA"/>
</dbReference>
<organism evidence="2 3">
    <name type="scientific">Candidatus Methylomirabilis lanthanidiphila</name>
    <dbReference type="NCBI Taxonomy" id="2211376"/>
    <lineage>
        <taxon>Bacteria</taxon>
        <taxon>Candidatus Methylomirabilota</taxon>
        <taxon>Candidatus Methylomirabilia</taxon>
        <taxon>Candidatus Methylomirabilales</taxon>
        <taxon>Candidatus Methylomirabilaceae</taxon>
        <taxon>Candidatus Methylomirabilis</taxon>
    </lineage>
</organism>
<keyword evidence="3" id="KW-1185">Reference proteome</keyword>
<reference evidence="2 3" key="1">
    <citation type="submission" date="2019-07" db="EMBL/GenBank/DDBJ databases">
        <authorList>
            <person name="Cremers G."/>
        </authorList>
    </citation>
    <scope>NUCLEOTIDE SEQUENCE [LARGE SCALE GENOMIC DNA]</scope>
</reference>